<sequence>MSWLARSIAATLSSAPDDDDDDHSEAASGHTSPDHAANADAEEDEQPDTPGRGVKGDISELTESLTRRFWGVASFLAPPPPAGAEAETLTAAAEAEAEGEYGPQSPRVAGIRNDLAEIGGRVRSGISMLSNANAVAEISKIASSFLPFVPEEEEEEVDAVGVTEEVVVFVRHISTSPETWLDFPLFVNDRHADDFELSDTQYEHALAIERIVPSLSYLRTELCSTNMSEACFWKIYFVLLHSKLNKENAEVLSTTQLL</sequence>
<feature type="region of interest" description="Disordered" evidence="1">
    <location>
        <begin position="81"/>
        <end position="107"/>
    </location>
</feature>
<reference evidence="4" key="1">
    <citation type="journal article" date="2014" name="Science">
        <title>Ancient hybridizations among the ancestral genomes of bread wheat.</title>
        <authorList>
            <consortium name="International Wheat Genome Sequencing Consortium,"/>
            <person name="Marcussen T."/>
            <person name="Sandve S.R."/>
            <person name="Heier L."/>
            <person name="Spannagl M."/>
            <person name="Pfeifer M."/>
            <person name="Jakobsen K.S."/>
            <person name="Wulff B.B."/>
            <person name="Steuernagel B."/>
            <person name="Mayer K.F."/>
            <person name="Olsen O.A."/>
        </authorList>
    </citation>
    <scope>NUCLEOTIDE SEQUENCE [LARGE SCALE GENOMIC DNA]</scope>
    <source>
        <strain evidence="4">cv. AL8/78</strain>
    </source>
</reference>
<feature type="region of interest" description="Disordered" evidence="1">
    <location>
        <begin position="1"/>
        <end position="56"/>
    </location>
</feature>
<dbReference type="PANTHER" id="PTHR31923">
    <property type="entry name" value="BSD DOMAIN-CONTAINING PROTEIN"/>
    <property type="match status" value="1"/>
</dbReference>
<dbReference type="Gramene" id="AET3Gv20710700.2">
    <property type="protein sequence ID" value="AET3Gv20710700.2"/>
    <property type="gene ID" value="AET3Gv20710700"/>
</dbReference>
<dbReference type="EnsemblPlants" id="AET3Gv20710700.2">
    <property type="protein sequence ID" value="AET3Gv20710700.2"/>
    <property type="gene ID" value="AET3Gv20710700"/>
</dbReference>
<dbReference type="Pfam" id="PF03909">
    <property type="entry name" value="BSD"/>
    <property type="match status" value="1"/>
</dbReference>
<evidence type="ECO:0000256" key="1">
    <source>
        <dbReference type="SAM" id="MobiDB-lite"/>
    </source>
</evidence>
<reference evidence="3" key="3">
    <citation type="journal article" date="2017" name="Nature">
        <title>Genome sequence of the progenitor of the wheat D genome Aegilops tauschii.</title>
        <authorList>
            <person name="Luo M.C."/>
            <person name="Gu Y.Q."/>
            <person name="Puiu D."/>
            <person name="Wang H."/>
            <person name="Twardziok S.O."/>
            <person name="Deal K.R."/>
            <person name="Huo N."/>
            <person name="Zhu T."/>
            <person name="Wang L."/>
            <person name="Wang Y."/>
            <person name="McGuire P.E."/>
            <person name="Liu S."/>
            <person name="Long H."/>
            <person name="Ramasamy R.K."/>
            <person name="Rodriguez J.C."/>
            <person name="Van S.L."/>
            <person name="Yuan L."/>
            <person name="Wang Z."/>
            <person name="Xia Z."/>
            <person name="Xiao L."/>
            <person name="Anderson O.D."/>
            <person name="Ouyang S."/>
            <person name="Liang Y."/>
            <person name="Zimin A.V."/>
            <person name="Pertea G."/>
            <person name="Qi P."/>
            <person name="Bennetzen J.L."/>
            <person name="Dai X."/>
            <person name="Dawson M.W."/>
            <person name="Muller H.G."/>
            <person name="Kugler K."/>
            <person name="Rivarola-Duarte L."/>
            <person name="Spannagl M."/>
            <person name="Mayer K.F.X."/>
            <person name="Lu F.H."/>
            <person name="Bevan M.W."/>
            <person name="Leroy P."/>
            <person name="Li P."/>
            <person name="You F.M."/>
            <person name="Sun Q."/>
            <person name="Liu Z."/>
            <person name="Lyons E."/>
            <person name="Wicker T."/>
            <person name="Salzberg S.L."/>
            <person name="Devos K.M."/>
            <person name="Dvorak J."/>
        </authorList>
    </citation>
    <scope>NUCLEOTIDE SEQUENCE [LARGE SCALE GENOMIC DNA]</scope>
    <source>
        <strain evidence="3">cv. AL8/78</strain>
    </source>
</reference>
<reference evidence="3" key="4">
    <citation type="submission" date="2019-03" db="UniProtKB">
        <authorList>
            <consortium name="EnsemblPlants"/>
        </authorList>
    </citation>
    <scope>IDENTIFICATION</scope>
</reference>
<evidence type="ECO:0000259" key="2">
    <source>
        <dbReference type="PROSITE" id="PS50858"/>
    </source>
</evidence>
<dbReference type="InterPro" id="IPR005607">
    <property type="entry name" value="BSD_dom"/>
</dbReference>
<dbReference type="Proteomes" id="UP000015105">
    <property type="component" value="Chromosome 3D"/>
</dbReference>
<feature type="domain" description="BSD" evidence="2">
    <location>
        <begin position="192"/>
        <end position="244"/>
    </location>
</feature>
<evidence type="ECO:0000313" key="3">
    <source>
        <dbReference type="EnsemblPlants" id="AET3Gv20710700.2"/>
    </source>
</evidence>
<name>A0A453FL51_AEGTS</name>
<dbReference type="InterPro" id="IPR035925">
    <property type="entry name" value="BSD_dom_sf"/>
</dbReference>
<dbReference type="Gene3D" id="1.10.3970.10">
    <property type="entry name" value="BSD domain"/>
    <property type="match status" value="1"/>
</dbReference>
<feature type="compositionally biased region" description="Low complexity" evidence="1">
    <location>
        <begin position="83"/>
        <end position="94"/>
    </location>
</feature>
<evidence type="ECO:0000313" key="4">
    <source>
        <dbReference type="Proteomes" id="UP000015105"/>
    </source>
</evidence>
<dbReference type="PANTHER" id="PTHR31923:SF22">
    <property type="entry name" value="OS01G0766600 PROTEIN"/>
    <property type="match status" value="1"/>
</dbReference>
<dbReference type="AlphaFoldDB" id="A0A453FL51"/>
<dbReference type="PROSITE" id="PS50858">
    <property type="entry name" value="BSD"/>
    <property type="match status" value="1"/>
</dbReference>
<organism evidence="3 4">
    <name type="scientific">Aegilops tauschii subsp. strangulata</name>
    <name type="common">Goatgrass</name>
    <dbReference type="NCBI Taxonomy" id="200361"/>
    <lineage>
        <taxon>Eukaryota</taxon>
        <taxon>Viridiplantae</taxon>
        <taxon>Streptophyta</taxon>
        <taxon>Embryophyta</taxon>
        <taxon>Tracheophyta</taxon>
        <taxon>Spermatophyta</taxon>
        <taxon>Magnoliopsida</taxon>
        <taxon>Liliopsida</taxon>
        <taxon>Poales</taxon>
        <taxon>Poaceae</taxon>
        <taxon>BOP clade</taxon>
        <taxon>Pooideae</taxon>
        <taxon>Triticodae</taxon>
        <taxon>Triticeae</taxon>
        <taxon>Triticinae</taxon>
        <taxon>Aegilops</taxon>
    </lineage>
</organism>
<accession>A0A453FL51</accession>
<keyword evidence="4" id="KW-1185">Reference proteome</keyword>
<proteinExistence type="predicted"/>
<dbReference type="SUPFAM" id="SSF140383">
    <property type="entry name" value="BSD domain-like"/>
    <property type="match status" value="1"/>
</dbReference>
<reference evidence="4" key="2">
    <citation type="journal article" date="2017" name="Nat. Plants">
        <title>The Aegilops tauschii genome reveals multiple impacts of transposons.</title>
        <authorList>
            <person name="Zhao G."/>
            <person name="Zou C."/>
            <person name="Li K."/>
            <person name="Wang K."/>
            <person name="Li T."/>
            <person name="Gao L."/>
            <person name="Zhang X."/>
            <person name="Wang H."/>
            <person name="Yang Z."/>
            <person name="Liu X."/>
            <person name="Jiang W."/>
            <person name="Mao L."/>
            <person name="Kong X."/>
            <person name="Jiao Y."/>
            <person name="Jia J."/>
        </authorList>
    </citation>
    <scope>NUCLEOTIDE SEQUENCE [LARGE SCALE GENOMIC DNA]</scope>
    <source>
        <strain evidence="4">cv. AL8/78</strain>
    </source>
</reference>
<protein>
    <recommendedName>
        <fullName evidence="2">BSD domain-containing protein</fullName>
    </recommendedName>
</protein>
<reference evidence="3" key="5">
    <citation type="journal article" date="2021" name="G3 (Bethesda)">
        <title>Aegilops tauschii genome assembly Aet v5.0 features greater sequence contiguity and improved annotation.</title>
        <authorList>
            <person name="Wang L."/>
            <person name="Zhu T."/>
            <person name="Rodriguez J.C."/>
            <person name="Deal K.R."/>
            <person name="Dubcovsky J."/>
            <person name="McGuire P.E."/>
            <person name="Lux T."/>
            <person name="Spannagl M."/>
            <person name="Mayer K.F.X."/>
            <person name="Baldrich P."/>
            <person name="Meyers B.C."/>
            <person name="Huo N."/>
            <person name="Gu Y.Q."/>
            <person name="Zhou H."/>
            <person name="Devos K.M."/>
            <person name="Bennetzen J.L."/>
            <person name="Unver T."/>
            <person name="Budak H."/>
            <person name="Gulick P.J."/>
            <person name="Galiba G."/>
            <person name="Kalapos B."/>
            <person name="Nelson D.R."/>
            <person name="Li P."/>
            <person name="You F.M."/>
            <person name="Luo M.C."/>
            <person name="Dvorak J."/>
        </authorList>
    </citation>
    <scope>NUCLEOTIDE SEQUENCE [LARGE SCALE GENOMIC DNA]</scope>
    <source>
        <strain evidence="3">cv. AL8/78</strain>
    </source>
</reference>
<dbReference type="SMART" id="SM00751">
    <property type="entry name" value="BSD"/>
    <property type="match status" value="1"/>
</dbReference>